<feature type="compositionally biased region" description="Basic and acidic residues" evidence="5">
    <location>
        <begin position="288"/>
        <end position="298"/>
    </location>
</feature>
<evidence type="ECO:0000256" key="4">
    <source>
        <dbReference type="ARBA" id="ARBA00023136"/>
    </source>
</evidence>
<comment type="subcellular location">
    <subcellularLocation>
        <location evidence="1">Membrane</location>
        <topology evidence="1">Multi-pass membrane protein</topology>
    </subcellularLocation>
</comment>
<feature type="transmembrane region" description="Helical" evidence="6">
    <location>
        <begin position="435"/>
        <end position="460"/>
    </location>
</feature>
<dbReference type="InterPro" id="IPR007941">
    <property type="entry name" value="DUF726"/>
</dbReference>
<evidence type="ECO:0000313" key="7">
    <source>
        <dbReference type="EMBL" id="KZL79888.1"/>
    </source>
</evidence>
<evidence type="ECO:0000256" key="6">
    <source>
        <dbReference type="SAM" id="Phobius"/>
    </source>
</evidence>
<keyword evidence="2 6" id="KW-0812">Transmembrane</keyword>
<name>A0A161W7I9_COLIC</name>
<feature type="compositionally biased region" description="Gly residues" evidence="5">
    <location>
        <begin position="299"/>
        <end position="320"/>
    </location>
</feature>
<dbReference type="EMBL" id="LFIW01002021">
    <property type="protein sequence ID" value="KZL79888.1"/>
    <property type="molecule type" value="Genomic_DNA"/>
</dbReference>
<organism evidence="7 8">
    <name type="scientific">Colletotrichum incanum</name>
    <name type="common">Soybean anthracnose fungus</name>
    <dbReference type="NCBI Taxonomy" id="1573173"/>
    <lineage>
        <taxon>Eukaryota</taxon>
        <taxon>Fungi</taxon>
        <taxon>Dikarya</taxon>
        <taxon>Ascomycota</taxon>
        <taxon>Pezizomycotina</taxon>
        <taxon>Sordariomycetes</taxon>
        <taxon>Hypocreomycetidae</taxon>
        <taxon>Glomerellales</taxon>
        <taxon>Glomerellaceae</taxon>
        <taxon>Colletotrichum</taxon>
        <taxon>Colletotrichum spaethianum species complex</taxon>
    </lineage>
</organism>
<feature type="region of interest" description="Disordered" evidence="5">
    <location>
        <begin position="1"/>
        <end position="83"/>
    </location>
</feature>
<proteinExistence type="predicted"/>
<feature type="compositionally biased region" description="Polar residues" evidence="5">
    <location>
        <begin position="73"/>
        <end position="83"/>
    </location>
</feature>
<feature type="compositionally biased region" description="Low complexity" evidence="5">
    <location>
        <begin position="10"/>
        <end position="27"/>
    </location>
</feature>
<feature type="compositionally biased region" description="Polar residues" evidence="5">
    <location>
        <begin position="209"/>
        <end position="221"/>
    </location>
</feature>
<dbReference type="Proteomes" id="UP000076584">
    <property type="component" value="Unassembled WGS sequence"/>
</dbReference>
<dbReference type="PANTHER" id="PTHR17920:SF22">
    <property type="entry name" value="DUF726 DOMAIN PROTEIN (AFU_ORTHOLOGUE AFUA_2G12860)"/>
    <property type="match status" value="1"/>
</dbReference>
<feature type="region of interest" description="Disordered" evidence="5">
    <location>
        <begin position="198"/>
        <end position="223"/>
    </location>
</feature>
<feature type="region of interest" description="Disordered" evidence="5">
    <location>
        <begin position="270"/>
        <end position="337"/>
    </location>
</feature>
<feature type="compositionally biased region" description="Acidic residues" evidence="5">
    <location>
        <begin position="102"/>
        <end position="117"/>
    </location>
</feature>
<protein>
    <submittedName>
        <fullName evidence="7">Duf726 domain-containing protein</fullName>
    </submittedName>
</protein>
<dbReference type="AlphaFoldDB" id="A0A161W7I9"/>
<comment type="caution">
    <text evidence="7">The sequence shown here is derived from an EMBL/GenBank/DDBJ whole genome shotgun (WGS) entry which is preliminary data.</text>
</comment>
<feature type="transmembrane region" description="Helical" evidence="6">
    <location>
        <begin position="472"/>
        <end position="494"/>
    </location>
</feature>
<feature type="transmembrane region" description="Helical" evidence="6">
    <location>
        <begin position="357"/>
        <end position="375"/>
    </location>
</feature>
<evidence type="ECO:0000256" key="1">
    <source>
        <dbReference type="ARBA" id="ARBA00004141"/>
    </source>
</evidence>
<feature type="region of interest" description="Disordered" evidence="5">
    <location>
        <begin position="822"/>
        <end position="843"/>
    </location>
</feature>
<evidence type="ECO:0000256" key="3">
    <source>
        <dbReference type="ARBA" id="ARBA00022989"/>
    </source>
</evidence>
<keyword evidence="4 6" id="KW-0472">Membrane</keyword>
<evidence type="ECO:0000256" key="2">
    <source>
        <dbReference type="ARBA" id="ARBA00022692"/>
    </source>
</evidence>
<dbReference type="GO" id="GO:0016020">
    <property type="term" value="C:membrane"/>
    <property type="evidence" value="ECO:0007669"/>
    <property type="project" value="UniProtKB-SubCell"/>
</dbReference>
<keyword evidence="3 6" id="KW-1133">Transmembrane helix</keyword>
<dbReference type="Pfam" id="PF05277">
    <property type="entry name" value="DUF726"/>
    <property type="match status" value="1"/>
</dbReference>
<evidence type="ECO:0000313" key="8">
    <source>
        <dbReference type="Proteomes" id="UP000076584"/>
    </source>
</evidence>
<reference evidence="7 8" key="1">
    <citation type="submission" date="2015-06" db="EMBL/GenBank/DDBJ databases">
        <title>Survival trade-offs in plant roots during colonization by closely related pathogenic and mutualistic fungi.</title>
        <authorList>
            <person name="Hacquard S."/>
            <person name="Kracher B."/>
            <person name="Hiruma K."/>
            <person name="Weinman A."/>
            <person name="Muench P."/>
            <person name="Garrido Oter R."/>
            <person name="Ver Loren van Themaat E."/>
            <person name="Dallerey J.-F."/>
            <person name="Damm U."/>
            <person name="Henrissat B."/>
            <person name="Lespinet O."/>
            <person name="Thon M."/>
            <person name="Kemen E."/>
            <person name="McHardy A.C."/>
            <person name="Schulze-Lefert P."/>
            <person name="O'Connell R.J."/>
        </authorList>
    </citation>
    <scope>NUCLEOTIDE SEQUENCE [LARGE SCALE GENOMIC DNA]</scope>
    <source>
        <strain evidence="7 8">MAFF 238704</strain>
    </source>
</reference>
<sequence>MLPEMETARGSSPSPAAPAAGQVSVVQEAATDVPPHSRPRSTNTDTPPAASSQPPVPAPNPKSDPTSEHNIDNYYSDNNEDQYNYTYSDEENLDASSICSFEQEEDGNWERDPDDDTMAGSRRPHSQRRRTQTDLTGVLTIDEKNELISLVSNILDSMQDQISNIFHSPPITPATTQDPNNSWLSLSLFKNTANAITQSQNTADKENARPSSASAQQNAGKTYNRAHEIVEKEEKEAMTPQLQELKKECLVVFRKWQGNVLTRAKDISVRDPEASAAPAGRGSRGSRGPRDGRGDRGTPKGGRGTPRGRGGRGGPLGVKTGGSPAARQSSEADPWLVRRFPPTATPLTSLPIERRKLLLHTVLLLLLSLEQYTSFSRVFMLKLASSLHLSLRMFQEDEVRIARGLGKTVQEVNADEVVEDKSAENKSSRRWKVGLAGAAGAAVIGITGGLAAPLVAAGIGSVMGGVGLGSTAAAGLLGTLAQSGVVVGSLFGIYGARQTSKMMDQYARDVADFAFLPLHGDMKDEYRDAKEIPPKDRRLRVVLALSGWLTQKEDVVNPWRCIGHQGEVYAVRWEVANLMNMGNSLETVIKSTAWSVAKKEIITRTIFASLMSAMWPIGLLKVSKVIDNPWSVGMVRAEKVGMILAEAISRKVQGDRPVSLVGYSLAARAIYTCLMVLAERRQFGLIESVVMIGTPAPSESRVWLALKSVVAGRLVNVYSENDYILGFLYRTSNLQFGVAGLQPIQGAEGVENYDVSSMVSGHLRYQYMIGTILKNIGWEDLDYAQVDKDEKVLSLMDEKYGRDKSQKPAYVDMDKEAEHIQEEVKHKNDTKLEPTMSKMKIQD</sequence>
<evidence type="ECO:0000256" key="5">
    <source>
        <dbReference type="SAM" id="MobiDB-lite"/>
    </source>
</evidence>
<keyword evidence="8" id="KW-1185">Reference proteome</keyword>
<feature type="region of interest" description="Disordered" evidence="5">
    <location>
        <begin position="102"/>
        <end position="131"/>
    </location>
</feature>
<gene>
    <name evidence="7" type="ORF">CI238_02320</name>
</gene>
<feature type="compositionally biased region" description="Basic and acidic residues" evidence="5">
    <location>
        <begin position="822"/>
        <end position="832"/>
    </location>
</feature>
<dbReference type="PANTHER" id="PTHR17920">
    <property type="entry name" value="TRANSMEMBRANE AND COILED-COIL DOMAIN-CONTAINING PROTEIN 4 TMCO4"/>
    <property type="match status" value="1"/>
</dbReference>
<accession>A0A161W7I9</accession>